<gene>
    <name evidence="7" type="ORF">LOTGIDRAFT_205042</name>
</gene>
<organism evidence="7 8">
    <name type="scientific">Lottia gigantea</name>
    <name type="common">Giant owl limpet</name>
    <dbReference type="NCBI Taxonomy" id="225164"/>
    <lineage>
        <taxon>Eukaryota</taxon>
        <taxon>Metazoa</taxon>
        <taxon>Spiralia</taxon>
        <taxon>Lophotrochozoa</taxon>
        <taxon>Mollusca</taxon>
        <taxon>Gastropoda</taxon>
        <taxon>Patellogastropoda</taxon>
        <taxon>Lottioidea</taxon>
        <taxon>Lottiidae</taxon>
        <taxon>Lottia</taxon>
    </lineage>
</organism>
<evidence type="ECO:0000256" key="1">
    <source>
        <dbReference type="ARBA" id="ARBA00004371"/>
    </source>
</evidence>
<dbReference type="GO" id="GO:0005764">
    <property type="term" value="C:lysosome"/>
    <property type="evidence" value="ECO:0007669"/>
    <property type="project" value="UniProtKB-SubCell"/>
</dbReference>
<dbReference type="GO" id="GO:0043066">
    <property type="term" value="P:negative regulation of apoptotic process"/>
    <property type="evidence" value="ECO:0007669"/>
    <property type="project" value="InterPro"/>
</dbReference>
<dbReference type="PANTHER" id="PTHR13342">
    <property type="entry name" value="RAGULATOR COMPLEX PROTEIN LAMTOR5"/>
    <property type="match status" value="1"/>
</dbReference>
<dbReference type="InterPro" id="IPR024135">
    <property type="entry name" value="LAMTOR5"/>
</dbReference>
<dbReference type="HOGENOM" id="CLU_164970_0_0_1"/>
<dbReference type="STRING" id="225164.V4AHL4"/>
<dbReference type="FunFam" id="3.30.450.30:FF:000005">
    <property type="entry name" value="Ragulator complex protein LAMTOR5 homolog"/>
    <property type="match status" value="1"/>
</dbReference>
<keyword evidence="4" id="KW-0963">Cytoplasm</keyword>
<dbReference type="GO" id="GO:0071986">
    <property type="term" value="C:Ragulator complex"/>
    <property type="evidence" value="ECO:0007669"/>
    <property type="project" value="InterPro"/>
</dbReference>
<dbReference type="RefSeq" id="XP_009045784.1">
    <property type="nucleotide sequence ID" value="XM_009047536.1"/>
</dbReference>
<protein>
    <recommendedName>
        <fullName evidence="6">Late endosomal/lysosomal adaptor and MAPK and MTOR activator 5</fullName>
    </recommendedName>
</protein>
<name>V4AHL4_LOTGI</name>
<dbReference type="GeneID" id="20245781"/>
<evidence type="ECO:0000256" key="5">
    <source>
        <dbReference type="ARBA" id="ARBA00023228"/>
    </source>
</evidence>
<dbReference type="OrthoDB" id="76862at2759"/>
<evidence type="ECO:0000256" key="4">
    <source>
        <dbReference type="ARBA" id="ARBA00022490"/>
    </source>
</evidence>
<dbReference type="GO" id="GO:0005085">
    <property type="term" value="F:guanyl-nucleotide exchange factor activity"/>
    <property type="evidence" value="ECO:0007669"/>
    <property type="project" value="TreeGrafter"/>
</dbReference>
<evidence type="ECO:0000313" key="7">
    <source>
        <dbReference type="EMBL" id="ESP03554.1"/>
    </source>
</evidence>
<comment type="similarity">
    <text evidence="3">Belongs to the LAMTOR5 family.</text>
</comment>
<evidence type="ECO:0000256" key="6">
    <source>
        <dbReference type="ARBA" id="ARBA00032692"/>
    </source>
</evidence>
<evidence type="ECO:0000256" key="2">
    <source>
        <dbReference type="ARBA" id="ARBA00004496"/>
    </source>
</evidence>
<dbReference type="KEGG" id="lgi:LOTGIDRAFT_205042"/>
<dbReference type="PANTHER" id="PTHR13342:SF2">
    <property type="entry name" value="RAGULATOR COMPLEX PROTEIN LAMTOR5"/>
    <property type="match status" value="1"/>
</dbReference>
<dbReference type="GO" id="GO:0071230">
    <property type="term" value="P:cellular response to amino acid stimulus"/>
    <property type="evidence" value="ECO:0007669"/>
    <property type="project" value="TreeGrafter"/>
</dbReference>
<dbReference type="AlphaFoldDB" id="V4AHL4"/>
<accession>V4AHL4</accession>
<dbReference type="PRINTS" id="PR02092">
    <property type="entry name" value="HEPBVIRUSXIP"/>
</dbReference>
<proteinExistence type="inferred from homology"/>
<comment type="subcellular location">
    <subcellularLocation>
        <location evidence="2">Cytoplasm</location>
    </subcellularLocation>
    <subcellularLocation>
        <location evidence="1">Lysosome</location>
    </subcellularLocation>
</comment>
<dbReference type="CTD" id="20245781"/>
<evidence type="ECO:0000313" key="8">
    <source>
        <dbReference type="Proteomes" id="UP000030746"/>
    </source>
</evidence>
<reference evidence="7 8" key="1">
    <citation type="journal article" date="2013" name="Nature">
        <title>Insights into bilaterian evolution from three spiralian genomes.</title>
        <authorList>
            <person name="Simakov O."/>
            <person name="Marletaz F."/>
            <person name="Cho S.J."/>
            <person name="Edsinger-Gonzales E."/>
            <person name="Havlak P."/>
            <person name="Hellsten U."/>
            <person name="Kuo D.H."/>
            <person name="Larsson T."/>
            <person name="Lv J."/>
            <person name="Arendt D."/>
            <person name="Savage R."/>
            <person name="Osoegawa K."/>
            <person name="de Jong P."/>
            <person name="Grimwood J."/>
            <person name="Chapman J.A."/>
            <person name="Shapiro H."/>
            <person name="Aerts A."/>
            <person name="Otillar R.P."/>
            <person name="Terry A.Y."/>
            <person name="Boore J.L."/>
            <person name="Grigoriev I.V."/>
            <person name="Lindberg D.R."/>
            <person name="Seaver E.C."/>
            <person name="Weisblat D.A."/>
            <person name="Putnam N.H."/>
            <person name="Rokhsar D.S."/>
        </authorList>
    </citation>
    <scope>NUCLEOTIDE SEQUENCE [LARGE SCALE GENOMIC DNA]</scope>
</reference>
<dbReference type="Pfam" id="PF16672">
    <property type="entry name" value="LAMTOR5"/>
    <property type="match status" value="1"/>
</dbReference>
<dbReference type="Gene3D" id="3.30.450.30">
    <property type="entry name" value="Dynein light chain 2a, cytoplasmic"/>
    <property type="match status" value="1"/>
</dbReference>
<keyword evidence="8" id="KW-1185">Reference proteome</keyword>
<sequence length="89" mass="9614">MEKSLEKHLEETFKIPGVSGIICTDEQGLCLASKGVSNSNCSGSIASVAQQAEHLRKTSNSPSIYIESENGNLLIGRRENITMAIFKSD</sequence>
<dbReference type="OMA" id="ICADRHG"/>
<keyword evidence="5" id="KW-0458">Lysosome</keyword>
<dbReference type="Proteomes" id="UP000030746">
    <property type="component" value="Unassembled WGS sequence"/>
</dbReference>
<dbReference type="EMBL" id="KB199981">
    <property type="protein sequence ID" value="ESP03554.1"/>
    <property type="molecule type" value="Genomic_DNA"/>
</dbReference>
<dbReference type="SUPFAM" id="SSF103196">
    <property type="entry name" value="Roadblock/LC7 domain"/>
    <property type="match status" value="1"/>
</dbReference>
<dbReference type="GO" id="GO:1904263">
    <property type="term" value="P:positive regulation of TORC1 signaling"/>
    <property type="evidence" value="ECO:0007669"/>
    <property type="project" value="TreeGrafter"/>
</dbReference>
<evidence type="ECO:0000256" key="3">
    <source>
        <dbReference type="ARBA" id="ARBA00007795"/>
    </source>
</evidence>